<evidence type="ECO:0000313" key="6">
    <source>
        <dbReference type="EMBL" id="VFR64094.1"/>
    </source>
</evidence>
<dbReference type="Pfam" id="PF16220">
    <property type="entry name" value="DUF4880"/>
    <property type="match status" value="1"/>
</dbReference>
<dbReference type="PANTHER" id="PTHR30273">
    <property type="entry name" value="PERIPLASMIC SIGNAL SENSOR AND SIGMA FACTOR ACTIVATOR FECR-RELATED"/>
    <property type="match status" value="1"/>
</dbReference>
<dbReference type="EMBL" id="CAADIK010000009">
    <property type="protein sequence ID" value="VFR64094.1"/>
    <property type="molecule type" value="Genomic_DNA"/>
</dbReference>
<dbReference type="PANTHER" id="PTHR30273:SF2">
    <property type="entry name" value="PROTEIN FECR"/>
    <property type="match status" value="1"/>
</dbReference>
<dbReference type="InterPro" id="IPR032508">
    <property type="entry name" value="FecR_C"/>
</dbReference>
<feature type="domain" description="FecR protein" evidence="1">
    <location>
        <begin position="117"/>
        <end position="207"/>
    </location>
</feature>
<dbReference type="EMBL" id="CAADIP010000017">
    <property type="protein sequence ID" value="VFR86792.1"/>
    <property type="molecule type" value="Genomic_DNA"/>
</dbReference>
<dbReference type="EMBL" id="CAADII010000043">
    <property type="protein sequence ID" value="VFR55402.1"/>
    <property type="molecule type" value="Genomic_DNA"/>
</dbReference>
<dbReference type="EMBL" id="CAADHY010000018">
    <property type="protein sequence ID" value="VFR24084.1"/>
    <property type="molecule type" value="Genomic_DNA"/>
</dbReference>
<feature type="domain" description="FecR N-terminal" evidence="2">
    <location>
        <begin position="13"/>
        <end position="53"/>
    </location>
</feature>
<accession>A0A484PDL9</accession>
<proteinExistence type="predicted"/>
<protein>
    <submittedName>
        <fullName evidence="4">Sigma factor regulator VreR (Cytoplasmic membrane-localized) of trans-envelope signaling system</fullName>
    </submittedName>
</protein>
<evidence type="ECO:0000259" key="3">
    <source>
        <dbReference type="Pfam" id="PF16344"/>
    </source>
</evidence>
<evidence type="ECO:0000313" key="8">
    <source>
        <dbReference type="EMBL" id="VFS39340.1"/>
    </source>
</evidence>
<dbReference type="Pfam" id="PF04773">
    <property type="entry name" value="FecR"/>
    <property type="match status" value="1"/>
</dbReference>
<evidence type="ECO:0000259" key="1">
    <source>
        <dbReference type="Pfam" id="PF04773"/>
    </source>
</evidence>
<reference evidence="4" key="1">
    <citation type="submission" date="2019-03" db="EMBL/GenBank/DDBJ databases">
        <authorList>
            <person name="Danneels B."/>
        </authorList>
    </citation>
    <scope>NUCLEOTIDE SEQUENCE</scope>
</reference>
<dbReference type="GO" id="GO:0016989">
    <property type="term" value="F:sigma factor antagonist activity"/>
    <property type="evidence" value="ECO:0007669"/>
    <property type="project" value="TreeGrafter"/>
</dbReference>
<dbReference type="InterPro" id="IPR012373">
    <property type="entry name" value="Ferrdict_sens_TM"/>
</dbReference>
<evidence type="ECO:0000313" key="4">
    <source>
        <dbReference type="EMBL" id="VFR24084.1"/>
    </source>
</evidence>
<evidence type="ECO:0000259" key="2">
    <source>
        <dbReference type="Pfam" id="PF16220"/>
    </source>
</evidence>
<dbReference type="InterPro" id="IPR032623">
    <property type="entry name" value="FecR_N"/>
</dbReference>
<dbReference type="Pfam" id="PF16344">
    <property type="entry name" value="FecR_C"/>
    <property type="match status" value="1"/>
</dbReference>
<dbReference type="InterPro" id="IPR006860">
    <property type="entry name" value="FecR"/>
</dbReference>
<organism evidence="4">
    <name type="scientific">plant metagenome</name>
    <dbReference type="NCBI Taxonomy" id="1297885"/>
    <lineage>
        <taxon>unclassified sequences</taxon>
        <taxon>metagenomes</taxon>
        <taxon>organismal metagenomes</taxon>
    </lineage>
</organism>
<dbReference type="Gene3D" id="3.55.50.30">
    <property type="match status" value="1"/>
</dbReference>
<dbReference type="AlphaFoldDB" id="A0A484PDL9"/>
<feature type="domain" description="Protein FecR C-terminal" evidence="3">
    <location>
        <begin position="250"/>
        <end position="307"/>
    </location>
</feature>
<dbReference type="Gene3D" id="2.60.120.1440">
    <property type="match status" value="1"/>
</dbReference>
<gene>
    <name evidence="4" type="ORF">AMP9_1624</name>
    <name evidence="5" type="ORF">BRI6_2995</name>
    <name evidence="6" type="ORF">BRI9_3052</name>
    <name evidence="7" type="ORF">IVO3_3052</name>
    <name evidence="8" type="ORF">RAN7_3024</name>
</gene>
<dbReference type="PIRSF" id="PIRSF018266">
    <property type="entry name" value="FecR"/>
    <property type="match status" value="1"/>
</dbReference>
<sequence>MTQPDDMKTLIREQARAWARELAVGKPTQATAQALRRWCALSPDHAQAWRHASEEWRSLREVADTFRREVPAPVPPRRVSRRWMLGASLSGAVALTGVAIVRPPLGLWPSWSELGADYRTAAGEQRDIQLAPTVQLALNTRTSVAVSQADGMPRVQLIAGECAVSSGPQSGVQIVAGDARLSVMGGAAQARRLADGWTRVVCTAGEARLDHPARQVVLAAGQETRYDARQVSEPAALAARDVPAWREGVLVFQNTPLDIAVEEINRYQRSRIVVTSDALAKRRISGRFRIESLDEPIALIQTLYDAKVLRVGGLVLLS</sequence>
<evidence type="ECO:0000313" key="5">
    <source>
        <dbReference type="EMBL" id="VFR55402.1"/>
    </source>
</evidence>
<evidence type="ECO:0000313" key="7">
    <source>
        <dbReference type="EMBL" id="VFR86792.1"/>
    </source>
</evidence>
<name>A0A484PDL9_9ZZZZ</name>
<dbReference type="EMBL" id="CAADIZ010000084">
    <property type="protein sequence ID" value="VFS39340.1"/>
    <property type="molecule type" value="Genomic_DNA"/>
</dbReference>